<keyword evidence="4 6" id="KW-1133">Transmembrane helix</keyword>
<comment type="caution">
    <text evidence="8">The sequence shown here is derived from an EMBL/GenBank/DDBJ whole genome shotgun (WGS) entry which is preliminary data.</text>
</comment>
<evidence type="ECO:0000259" key="7">
    <source>
        <dbReference type="Pfam" id="PF00482"/>
    </source>
</evidence>
<dbReference type="InterPro" id="IPR018076">
    <property type="entry name" value="T2SS_GspF_dom"/>
</dbReference>
<reference evidence="8 9" key="1">
    <citation type="submission" date="2018-06" db="EMBL/GenBank/DDBJ databases">
        <title>Streptacidiphilus pinicola sp. nov., isolated from pine grove soil.</title>
        <authorList>
            <person name="Roh S.G."/>
            <person name="Park S."/>
            <person name="Kim M.-K."/>
            <person name="Yun B.-R."/>
            <person name="Park J."/>
            <person name="Kim M.J."/>
            <person name="Kim Y.S."/>
            <person name="Kim S.B."/>
        </authorList>
    </citation>
    <scope>NUCLEOTIDE SEQUENCE [LARGE SCALE GENOMIC DNA]</scope>
    <source>
        <strain evidence="8 9">MMS16-CNU450</strain>
    </source>
</reference>
<keyword evidence="3 6" id="KW-0812">Transmembrane</keyword>
<dbReference type="PANTHER" id="PTHR35007:SF3">
    <property type="entry name" value="POSSIBLE CONSERVED ALANINE RICH MEMBRANE PROTEIN"/>
    <property type="match status" value="1"/>
</dbReference>
<dbReference type="EMBL" id="QKYN01000030">
    <property type="protein sequence ID" value="RAG86216.1"/>
    <property type="molecule type" value="Genomic_DNA"/>
</dbReference>
<proteinExistence type="predicted"/>
<organism evidence="8 9">
    <name type="scientific">Streptacidiphilus pinicola</name>
    <dbReference type="NCBI Taxonomy" id="2219663"/>
    <lineage>
        <taxon>Bacteria</taxon>
        <taxon>Bacillati</taxon>
        <taxon>Actinomycetota</taxon>
        <taxon>Actinomycetes</taxon>
        <taxon>Kitasatosporales</taxon>
        <taxon>Streptomycetaceae</taxon>
        <taxon>Streptacidiphilus</taxon>
    </lineage>
</organism>
<comment type="subcellular location">
    <subcellularLocation>
        <location evidence="1">Cell membrane</location>
        <topology evidence="1">Multi-pass membrane protein</topology>
    </subcellularLocation>
</comment>
<evidence type="ECO:0000313" key="8">
    <source>
        <dbReference type="EMBL" id="RAG86216.1"/>
    </source>
</evidence>
<dbReference type="OrthoDB" id="5243396at2"/>
<feature type="domain" description="Type II secretion system protein GspF" evidence="7">
    <location>
        <begin position="113"/>
        <end position="233"/>
    </location>
</feature>
<feature type="transmembrane region" description="Helical" evidence="6">
    <location>
        <begin position="227"/>
        <end position="247"/>
    </location>
</feature>
<name>A0A2X0J7I2_9ACTN</name>
<evidence type="ECO:0000256" key="5">
    <source>
        <dbReference type="ARBA" id="ARBA00023136"/>
    </source>
</evidence>
<evidence type="ECO:0000256" key="2">
    <source>
        <dbReference type="ARBA" id="ARBA00022475"/>
    </source>
</evidence>
<evidence type="ECO:0000256" key="3">
    <source>
        <dbReference type="ARBA" id="ARBA00022692"/>
    </source>
</evidence>
<dbReference type="Pfam" id="PF00482">
    <property type="entry name" value="T2SSF"/>
    <property type="match status" value="1"/>
</dbReference>
<evidence type="ECO:0000256" key="6">
    <source>
        <dbReference type="SAM" id="Phobius"/>
    </source>
</evidence>
<gene>
    <name evidence="8" type="ORF">DN069_07620</name>
</gene>
<dbReference type="AlphaFoldDB" id="A0A2X0J7I2"/>
<sequence>MSSWDAFTAAGCGALLGVGVVTAYCGTAGIPVSSLYPRHALAWARKNRPAAATRPVGPRVLGCVAASCGVLAVSGWPVLALVAAWAAWALPGMLGPDREHQQRLAEVEAVAGWTEQLRDTLSAAAGLSQAIRATGPLAPAAIRPQVAALVERMDGGVPLASALREFADQLADPLADLVVVALVTASRRQSGRLTELLAALADTTREQARARIRVHTSQARVRTAQRLITGVSVGMPVALMLLDASFMSPFGTAAGQLVLLWIALVFAAGFAMIRRLARFREGPRLLNSPAGLPVPSSGGSR</sequence>
<feature type="transmembrane region" description="Helical" evidence="6">
    <location>
        <begin position="253"/>
        <end position="273"/>
    </location>
</feature>
<dbReference type="RefSeq" id="WP_111500089.1">
    <property type="nucleotide sequence ID" value="NZ_QKYN01000030.1"/>
</dbReference>
<dbReference type="GO" id="GO:0005886">
    <property type="term" value="C:plasma membrane"/>
    <property type="evidence" value="ECO:0007669"/>
    <property type="project" value="UniProtKB-SubCell"/>
</dbReference>
<evidence type="ECO:0000313" key="9">
    <source>
        <dbReference type="Proteomes" id="UP000248889"/>
    </source>
</evidence>
<keyword evidence="9" id="KW-1185">Reference proteome</keyword>
<dbReference type="Proteomes" id="UP000248889">
    <property type="component" value="Unassembled WGS sequence"/>
</dbReference>
<accession>A0A2X0J7I2</accession>
<keyword evidence="2" id="KW-1003">Cell membrane</keyword>
<dbReference type="InterPro" id="IPR042094">
    <property type="entry name" value="T2SS_GspF_sf"/>
</dbReference>
<dbReference type="PANTHER" id="PTHR35007">
    <property type="entry name" value="INTEGRAL MEMBRANE PROTEIN-RELATED"/>
    <property type="match status" value="1"/>
</dbReference>
<evidence type="ECO:0000256" key="4">
    <source>
        <dbReference type="ARBA" id="ARBA00022989"/>
    </source>
</evidence>
<keyword evidence="5 6" id="KW-0472">Membrane</keyword>
<evidence type="ECO:0000256" key="1">
    <source>
        <dbReference type="ARBA" id="ARBA00004651"/>
    </source>
</evidence>
<dbReference type="Gene3D" id="1.20.81.30">
    <property type="entry name" value="Type II secretion system (T2SS), domain F"/>
    <property type="match status" value="1"/>
</dbReference>
<protein>
    <recommendedName>
        <fullName evidence="7">Type II secretion system protein GspF domain-containing protein</fullName>
    </recommendedName>
</protein>